<evidence type="ECO:0000256" key="5">
    <source>
        <dbReference type="SAM" id="SignalP"/>
    </source>
</evidence>
<dbReference type="InterPro" id="IPR001638">
    <property type="entry name" value="Solute-binding_3/MltF_N"/>
</dbReference>
<dbReference type="Gene3D" id="3.40.190.10">
    <property type="entry name" value="Periplasmic binding protein-like II"/>
    <property type="match status" value="2"/>
</dbReference>
<evidence type="ECO:0000313" key="8">
    <source>
        <dbReference type="EMBL" id="QNP47125.1"/>
    </source>
</evidence>
<comment type="similarity">
    <text evidence="2 4">Belongs to the bacterial solute-binding protein 3 family.</text>
</comment>
<dbReference type="EMBL" id="CP060783">
    <property type="protein sequence ID" value="QNP47125.1"/>
    <property type="molecule type" value="Genomic_DNA"/>
</dbReference>
<evidence type="ECO:0000256" key="2">
    <source>
        <dbReference type="ARBA" id="ARBA00010333"/>
    </source>
</evidence>
<dbReference type="Proteomes" id="UP000516028">
    <property type="component" value="Chromosome"/>
</dbReference>
<evidence type="ECO:0000256" key="1">
    <source>
        <dbReference type="ARBA" id="ARBA00004196"/>
    </source>
</evidence>
<dbReference type="SMART" id="SM00079">
    <property type="entry name" value="PBPe"/>
    <property type="match status" value="1"/>
</dbReference>
<name>A0A7H0GFQ9_9BURK</name>
<proteinExistence type="inferred from homology"/>
<sequence length="255" mass="27267">MKKKFFATVAAAVALCAAVSVQARPLDAIQKAGSINMASEGQYAPFNFFKGKQLTGYEIDVAEAVAKKMGLKHEWKTVGFDALLTGLAQDRWDLVIASHGITEERAKAVTFTLPHYCSGGIIVSLNPAIKSAGDLAGKVVAVQTGTSYLEHVKHVPGVKEVKNFPTDEAARSALASKRVDAWVTDRFVAKEMLAKAPKAGFKTGDMLFIEQIAAAVSKGNTPLADAYNTALKALIADGTIKAISQKYFQEDVTCK</sequence>
<dbReference type="RefSeq" id="WP_187722836.1">
    <property type="nucleotide sequence ID" value="NZ_CP060783.1"/>
</dbReference>
<dbReference type="PANTHER" id="PTHR35936:SF19">
    <property type="entry name" value="AMINO-ACID-BINDING PROTEIN YXEM-RELATED"/>
    <property type="match status" value="1"/>
</dbReference>
<dbReference type="PROSITE" id="PS01039">
    <property type="entry name" value="SBP_BACTERIAL_3"/>
    <property type="match status" value="1"/>
</dbReference>
<dbReference type="GO" id="GO:0015276">
    <property type="term" value="F:ligand-gated monoatomic ion channel activity"/>
    <property type="evidence" value="ECO:0007669"/>
    <property type="project" value="InterPro"/>
</dbReference>
<evidence type="ECO:0000256" key="3">
    <source>
        <dbReference type="ARBA" id="ARBA00022729"/>
    </source>
</evidence>
<organism evidence="8 9">
    <name type="scientific">Diaphorobacter aerolatus</name>
    <dbReference type="NCBI Taxonomy" id="1288495"/>
    <lineage>
        <taxon>Bacteria</taxon>
        <taxon>Pseudomonadati</taxon>
        <taxon>Pseudomonadota</taxon>
        <taxon>Betaproteobacteria</taxon>
        <taxon>Burkholderiales</taxon>
        <taxon>Comamonadaceae</taxon>
        <taxon>Diaphorobacter</taxon>
    </lineage>
</organism>
<reference evidence="8 9" key="1">
    <citation type="submission" date="2020-08" db="EMBL/GenBank/DDBJ databases">
        <title>Genome sequence of Diaphorobacter aerolatus KACC 16536T.</title>
        <authorList>
            <person name="Hyun D.-W."/>
            <person name="Bae J.-W."/>
        </authorList>
    </citation>
    <scope>NUCLEOTIDE SEQUENCE [LARGE SCALE GENOMIC DNA]</scope>
    <source>
        <strain evidence="8 9">KACC 16536</strain>
    </source>
</reference>
<evidence type="ECO:0000259" key="6">
    <source>
        <dbReference type="SMART" id="SM00062"/>
    </source>
</evidence>
<dbReference type="PANTHER" id="PTHR35936">
    <property type="entry name" value="MEMBRANE-BOUND LYTIC MUREIN TRANSGLYCOSYLASE F"/>
    <property type="match status" value="1"/>
</dbReference>
<gene>
    <name evidence="8" type="ORF">H9K75_11875</name>
</gene>
<dbReference type="GO" id="GO:0030313">
    <property type="term" value="C:cell envelope"/>
    <property type="evidence" value="ECO:0007669"/>
    <property type="project" value="UniProtKB-SubCell"/>
</dbReference>
<feature type="domain" description="Solute-binding protein family 3/N-terminal" evidence="6">
    <location>
        <begin position="34"/>
        <end position="251"/>
    </location>
</feature>
<dbReference type="SUPFAM" id="SSF53850">
    <property type="entry name" value="Periplasmic binding protein-like II"/>
    <property type="match status" value="1"/>
</dbReference>
<evidence type="ECO:0000256" key="4">
    <source>
        <dbReference type="RuleBase" id="RU003744"/>
    </source>
</evidence>
<dbReference type="InterPro" id="IPR018313">
    <property type="entry name" value="SBP_3_CS"/>
</dbReference>
<feature type="signal peptide" evidence="5">
    <location>
        <begin position="1"/>
        <end position="23"/>
    </location>
</feature>
<keyword evidence="3 5" id="KW-0732">Signal</keyword>
<keyword evidence="9" id="KW-1185">Reference proteome</keyword>
<dbReference type="GO" id="GO:0016020">
    <property type="term" value="C:membrane"/>
    <property type="evidence" value="ECO:0007669"/>
    <property type="project" value="InterPro"/>
</dbReference>
<dbReference type="InterPro" id="IPR001320">
    <property type="entry name" value="Iontro_rcpt_C"/>
</dbReference>
<comment type="subcellular location">
    <subcellularLocation>
        <location evidence="1">Cell envelope</location>
    </subcellularLocation>
</comment>
<feature type="chain" id="PRO_5028849319" evidence="5">
    <location>
        <begin position="24"/>
        <end position="255"/>
    </location>
</feature>
<feature type="domain" description="Ionotropic glutamate receptor C-terminal" evidence="7">
    <location>
        <begin position="34"/>
        <end position="250"/>
    </location>
</feature>
<dbReference type="AlphaFoldDB" id="A0A7H0GFQ9"/>
<protein>
    <submittedName>
        <fullName evidence="8">Amino acid ABC transporter substrate-binding protein</fullName>
    </submittedName>
</protein>
<dbReference type="Pfam" id="PF00497">
    <property type="entry name" value="SBP_bac_3"/>
    <property type="match status" value="1"/>
</dbReference>
<accession>A0A7H0GFQ9</accession>
<dbReference type="KEGG" id="daer:H9K75_11875"/>
<evidence type="ECO:0000259" key="7">
    <source>
        <dbReference type="SMART" id="SM00079"/>
    </source>
</evidence>
<evidence type="ECO:0000313" key="9">
    <source>
        <dbReference type="Proteomes" id="UP000516028"/>
    </source>
</evidence>
<dbReference type="CDD" id="cd13530">
    <property type="entry name" value="PBP2_peptides_like"/>
    <property type="match status" value="1"/>
</dbReference>
<dbReference type="SMART" id="SM00062">
    <property type="entry name" value="PBPb"/>
    <property type="match status" value="1"/>
</dbReference>